<keyword evidence="1" id="KW-0472">Membrane</keyword>
<gene>
    <name evidence="3" type="ORF">UC7_00345</name>
</gene>
<reference evidence="3 4" key="1">
    <citation type="submission" date="2013-02" db="EMBL/GenBank/DDBJ databases">
        <title>The Genome Sequence of Enterococcus caccae BAA-1240.</title>
        <authorList>
            <consortium name="The Broad Institute Genome Sequencing Platform"/>
            <consortium name="The Broad Institute Genome Sequencing Center for Infectious Disease"/>
            <person name="Earl A.M."/>
            <person name="Gilmore M.S."/>
            <person name="Lebreton F."/>
            <person name="Walker B."/>
            <person name="Young S.K."/>
            <person name="Zeng Q."/>
            <person name="Gargeya S."/>
            <person name="Fitzgerald M."/>
            <person name="Haas B."/>
            <person name="Abouelleil A."/>
            <person name="Alvarado L."/>
            <person name="Arachchi H.M."/>
            <person name="Berlin A.M."/>
            <person name="Chapman S.B."/>
            <person name="Dewar J."/>
            <person name="Goldberg J."/>
            <person name="Griggs A."/>
            <person name="Gujja S."/>
            <person name="Hansen M."/>
            <person name="Howarth C."/>
            <person name="Imamovic A."/>
            <person name="Larimer J."/>
            <person name="McCowan C."/>
            <person name="Murphy C."/>
            <person name="Neiman D."/>
            <person name="Pearson M."/>
            <person name="Priest M."/>
            <person name="Roberts A."/>
            <person name="Saif S."/>
            <person name="Shea T."/>
            <person name="Sisk P."/>
            <person name="Sykes S."/>
            <person name="Wortman J."/>
            <person name="Nusbaum C."/>
            <person name="Birren B."/>
        </authorList>
    </citation>
    <scope>NUCLEOTIDE SEQUENCE [LARGE SCALE GENOMIC DNA]</scope>
    <source>
        <strain evidence="3 4">ATCC BAA-1240</strain>
    </source>
</reference>
<dbReference type="RefSeq" id="WP_010770549.1">
    <property type="nucleotide sequence ID" value="NZ_KB946332.1"/>
</dbReference>
<feature type="transmembrane region" description="Helical" evidence="1">
    <location>
        <begin position="51"/>
        <end position="71"/>
    </location>
</feature>
<dbReference type="EMBL" id="AJAU01000004">
    <property type="protein sequence ID" value="EOL50572.1"/>
    <property type="molecule type" value="Genomic_DNA"/>
</dbReference>
<evidence type="ECO:0000313" key="3">
    <source>
        <dbReference type="EMBL" id="EOL50572.1"/>
    </source>
</evidence>
<dbReference type="InterPro" id="IPR012867">
    <property type="entry name" value="DUF1648"/>
</dbReference>
<evidence type="ECO:0000313" key="4">
    <source>
        <dbReference type="Proteomes" id="UP000013840"/>
    </source>
</evidence>
<evidence type="ECO:0000256" key="1">
    <source>
        <dbReference type="SAM" id="Phobius"/>
    </source>
</evidence>
<dbReference type="eggNOG" id="ENOG5030736">
    <property type="taxonomic scope" value="Bacteria"/>
</dbReference>
<accession>R3WT38</accession>
<evidence type="ECO:0000259" key="2">
    <source>
        <dbReference type="Pfam" id="PF07853"/>
    </source>
</evidence>
<sequence>MTGKLLKKYSLITKFNWGIAAVLLLLNFYLYSRLPRSVPIHLNLFNQPDNMGGKMIIWVFPLIFVVFEFFFRESRIDHLSFISLRNNRMIKIGLLIFQLILWVLILRSYSYYFTLI</sequence>
<dbReference type="Pfam" id="PF07853">
    <property type="entry name" value="DUF1648"/>
    <property type="match status" value="1"/>
</dbReference>
<proteinExistence type="predicted"/>
<organism evidence="3 4">
    <name type="scientific">Enterococcus caccae ATCC BAA-1240</name>
    <dbReference type="NCBI Taxonomy" id="1158612"/>
    <lineage>
        <taxon>Bacteria</taxon>
        <taxon>Bacillati</taxon>
        <taxon>Bacillota</taxon>
        <taxon>Bacilli</taxon>
        <taxon>Lactobacillales</taxon>
        <taxon>Enterococcaceae</taxon>
        <taxon>Enterococcus</taxon>
    </lineage>
</organism>
<feature type="transmembrane region" description="Helical" evidence="1">
    <location>
        <begin position="92"/>
        <end position="112"/>
    </location>
</feature>
<protein>
    <recommendedName>
        <fullName evidence="2">DUF1648 domain-containing protein</fullName>
    </recommendedName>
</protein>
<keyword evidence="1" id="KW-0812">Transmembrane</keyword>
<keyword evidence="4" id="KW-1185">Reference proteome</keyword>
<keyword evidence="1" id="KW-1133">Transmembrane helix</keyword>
<feature type="transmembrane region" description="Helical" evidence="1">
    <location>
        <begin position="12"/>
        <end position="31"/>
    </location>
</feature>
<comment type="caution">
    <text evidence="3">The sequence shown here is derived from an EMBL/GenBank/DDBJ whole genome shotgun (WGS) entry which is preliminary data.</text>
</comment>
<dbReference type="AlphaFoldDB" id="R3WT38"/>
<name>R3WT38_9ENTE</name>
<dbReference type="Proteomes" id="UP000013840">
    <property type="component" value="Unassembled WGS sequence"/>
</dbReference>
<feature type="domain" description="DUF1648" evidence="2">
    <location>
        <begin position="19"/>
        <end position="64"/>
    </location>
</feature>